<dbReference type="SUPFAM" id="SSF101898">
    <property type="entry name" value="NHL repeat"/>
    <property type="match status" value="1"/>
</dbReference>
<dbReference type="InterPro" id="IPR036322">
    <property type="entry name" value="WD40_repeat_dom_sf"/>
</dbReference>
<dbReference type="InterPro" id="IPR054304">
    <property type="entry name" value="Dark_CARD"/>
</dbReference>
<dbReference type="GO" id="GO:0006915">
    <property type="term" value="P:apoptotic process"/>
    <property type="evidence" value="ECO:0007669"/>
    <property type="project" value="UniProtKB-KW"/>
</dbReference>
<sequence length="1467" mass="167952">MSDYTYKDILLVFVENFKADFECKDVEEMLRSILTSREVDKILIADEKTQVYVLFEILKDNPEETVDRFVNELRATVHDINYEFLKNPIKEEYRQPSAETIIYITERDKLCSNNQSFAKYNVSRFEPYTRLKTALMKLRPARNVLVHGQLGSGKQWLVLDVCSSYAVQHKMGFKIIWLNLKHCHTPESDLEMLQSLRHQIDPQWNSQNDRQYDNSRSGDPSIRQRIETAKTELRHILQSKVYKNCLLVLRNVQNLNTWKAFNLGCKILITTRNKDISNYLSSATTTHVPLEDSLTASEVESLFLKYLGCLPKDLPTAKDIKTTNPRKLSIIAESLHDGLATLDTWKHVNCDKLSTIIESSLSVLEPISRQMYEKLFIFPESAQIPITLLPLLWSQSHNNSTYDDPMVIVNKLQGYSLIEKQSQSKPPTITIPSIYFELHHQLDYEKALHEKIVAFYNINANFVEQNDLTIPNLDNYFYAHIGHHLMAIEPTESVKLLRIIFLDFRFLEQKIRHDTTSWNASGSILNTLQQIKLYKQRIIDDDPTYSRLVNSLLDFLPRIEENLIRSKHTCLLRQALMAEEGPIYEEANRQIQRFPDYVWFTEHGRFHQQRQIVNLGKDQARHAIYLDCDFCAIALSNKQLLLIDVSLEGTATYVYGDDKDTSEITRMDIFNNQKHLLTLHGNGSLKLWSLWPESENDKHPSTRKYKQLVNGVVKRSLASNAEQNISAFYLEEETGIGHTSIQLHVAFSNGDICICDWNPAEEEFKSLHTPPLKTEQLRVRCFVKVLKRFYVLCTAKCILSIWDLRNSSRELTELEGYCPDVNDSPHFMDVLAEDKDRRYNEGLSCTMLLLVFKHSVWRLKFDKNGITKAHAELLKLPDTGYITCGKRSSDGHYLILGTSEGLIVYDLRKSEVSLRCNVSENISCVDIYELYDPIFKYIILCGAVGKHILHVHTLRIGGDQEITWLHNVDEDDLKEFSAGSGACLRSIMDMNSERTQLFAIDSKNGIHQIQPAVDGKAATIASRSTTSTSQAADSLKITAICAHTRDQIFVAYSDGTIIDINRDVKLPQQYINDGIDFLKQVNDQFLVASALELKKTVIFKITGTESPSTSSSNQWPLSVPLDTMEALVFDEHYLLLFSEDVVGHIDLLNPNCLCDAPTEDQLVVGFDLKNRLLFLALKDHLIKVFYMYNNGSKLIYEERCLEKLKPQNVPICFMTVSNDASLLALGFRNGNIEVFSFGKDNKIQLIYSITEGHNELIRQLQFSPCNLVLVSCSEQLCFWSMAYMRNNQVKSDSTHRRSQRHKSYYKNRVDAVDASPFASAKDTDEYPSCFKTSSSRPNQLQSVVQTESSLWLDKRGSSTMPELLACVKFVGNAARKFFTDEAFTQFFIIDDEGVYYHLKMLETNSSQLPNVTLRNSSLHYENVSLIHYMTDDSLTSPDEAEGQGVDVVGIVEVQAKQQSQIVDQSDS</sequence>
<dbReference type="GO" id="GO:0022416">
    <property type="term" value="P:chaeta development"/>
    <property type="evidence" value="ECO:0007669"/>
    <property type="project" value="EnsemblMetazoa"/>
</dbReference>
<dbReference type="PANTHER" id="PTHR22845:SF5">
    <property type="entry name" value="APOPTOTIC PROTEASE-ACTIVATING FACTOR 1"/>
    <property type="match status" value="1"/>
</dbReference>
<protein>
    <submittedName>
        <fullName evidence="5">GK21917</fullName>
    </submittedName>
</protein>
<feature type="domain" description="Dark winged-helix" evidence="4">
    <location>
        <begin position="369"/>
        <end position="438"/>
    </location>
</feature>
<proteinExistence type="predicted"/>
<dbReference type="HOGENOM" id="CLU_248857_0_0_1"/>
<dbReference type="GO" id="GO:0048102">
    <property type="term" value="P:autophagic cell death"/>
    <property type="evidence" value="ECO:0007669"/>
    <property type="project" value="EnsemblMetazoa"/>
</dbReference>
<dbReference type="STRING" id="7260.B4MQQ1"/>
<dbReference type="GO" id="GO:0002921">
    <property type="term" value="P:negative regulation of humoral immune response"/>
    <property type="evidence" value="ECO:0007669"/>
    <property type="project" value="EnsemblMetazoa"/>
</dbReference>
<dbReference type="Gene3D" id="1.10.10.10">
    <property type="entry name" value="Winged helix-like DNA-binding domain superfamily/Winged helix DNA-binding domain"/>
    <property type="match status" value="1"/>
</dbReference>
<dbReference type="InterPro" id="IPR036388">
    <property type="entry name" value="WH-like_DNA-bd_sf"/>
</dbReference>
<feature type="domain" description="NB-ARC" evidence="2">
    <location>
        <begin position="130"/>
        <end position="287"/>
    </location>
</feature>
<dbReference type="Pfam" id="PF22164">
    <property type="entry name" value="WHD_Dark"/>
    <property type="match status" value="1"/>
</dbReference>
<reference evidence="5 6" key="1">
    <citation type="journal article" date="2007" name="Nature">
        <title>Evolution of genes and genomes on the Drosophila phylogeny.</title>
        <authorList>
            <consortium name="Drosophila 12 Genomes Consortium"/>
            <person name="Clark A.G."/>
            <person name="Eisen M.B."/>
            <person name="Smith D.R."/>
            <person name="Bergman C.M."/>
            <person name="Oliver B."/>
            <person name="Markow T.A."/>
            <person name="Kaufman T.C."/>
            <person name="Kellis M."/>
            <person name="Gelbart W."/>
            <person name="Iyer V.N."/>
            <person name="Pollard D.A."/>
            <person name="Sackton T.B."/>
            <person name="Larracuente A.M."/>
            <person name="Singh N.D."/>
            <person name="Abad J.P."/>
            <person name="Abt D.N."/>
            <person name="Adryan B."/>
            <person name="Aguade M."/>
            <person name="Akashi H."/>
            <person name="Anderson W.W."/>
            <person name="Aquadro C.F."/>
            <person name="Ardell D.H."/>
            <person name="Arguello R."/>
            <person name="Artieri C.G."/>
            <person name="Barbash D.A."/>
            <person name="Barker D."/>
            <person name="Barsanti P."/>
            <person name="Batterham P."/>
            <person name="Batzoglou S."/>
            <person name="Begun D."/>
            <person name="Bhutkar A."/>
            <person name="Blanco E."/>
            <person name="Bosak S.A."/>
            <person name="Bradley R.K."/>
            <person name="Brand A.D."/>
            <person name="Brent M.R."/>
            <person name="Brooks A.N."/>
            <person name="Brown R.H."/>
            <person name="Butlin R.K."/>
            <person name="Caggese C."/>
            <person name="Calvi B.R."/>
            <person name="Bernardo de Carvalho A."/>
            <person name="Caspi A."/>
            <person name="Castrezana S."/>
            <person name="Celniker S.E."/>
            <person name="Chang J.L."/>
            <person name="Chapple C."/>
            <person name="Chatterji S."/>
            <person name="Chinwalla A."/>
            <person name="Civetta A."/>
            <person name="Clifton S.W."/>
            <person name="Comeron J.M."/>
            <person name="Costello J.C."/>
            <person name="Coyne J.A."/>
            <person name="Daub J."/>
            <person name="David R.G."/>
            <person name="Delcher A.L."/>
            <person name="Delehaunty K."/>
            <person name="Do C.B."/>
            <person name="Ebling H."/>
            <person name="Edwards K."/>
            <person name="Eickbush T."/>
            <person name="Evans J.D."/>
            <person name="Filipski A."/>
            <person name="Findeiss S."/>
            <person name="Freyhult E."/>
            <person name="Fulton L."/>
            <person name="Fulton R."/>
            <person name="Garcia A.C."/>
            <person name="Gardiner A."/>
            <person name="Garfield D.A."/>
            <person name="Garvin B.E."/>
            <person name="Gibson G."/>
            <person name="Gilbert D."/>
            <person name="Gnerre S."/>
            <person name="Godfrey J."/>
            <person name="Good R."/>
            <person name="Gotea V."/>
            <person name="Gravely B."/>
            <person name="Greenberg A.J."/>
            <person name="Griffiths-Jones S."/>
            <person name="Gross S."/>
            <person name="Guigo R."/>
            <person name="Gustafson E.A."/>
            <person name="Haerty W."/>
            <person name="Hahn M.W."/>
            <person name="Halligan D.L."/>
            <person name="Halpern A.L."/>
            <person name="Halter G.M."/>
            <person name="Han M.V."/>
            <person name="Heger A."/>
            <person name="Hillier L."/>
            <person name="Hinrichs A.S."/>
            <person name="Holmes I."/>
            <person name="Hoskins R.A."/>
            <person name="Hubisz M.J."/>
            <person name="Hultmark D."/>
            <person name="Huntley M.A."/>
            <person name="Jaffe D.B."/>
            <person name="Jagadeeshan S."/>
            <person name="Jeck W.R."/>
            <person name="Johnson J."/>
            <person name="Jones C.D."/>
            <person name="Jordan W.C."/>
            <person name="Karpen G.H."/>
            <person name="Kataoka E."/>
            <person name="Keightley P.D."/>
            <person name="Kheradpour P."/>
            <person name="Kirkness E.F."/>
            <person name="Koerich L.B."/>
            <person name="Kristiansen K."/>
            <person name="Kudrna D."/>
            <person name="Kulathinal R.J."/>
            <person name="Kumar S."/>
            <person name="Kwok R."/>
            <person name="Lander E."/>
            <person name="Langley C.H."/>
            <person name="Lapoint R."/>
            <person name="Lazzaro B.P."/>
            <person name="Lee S.J."/>
            <person name="Levesque L."/>
            <person name="Li R."/>
            <person name="Lin C.F."/>
            <person name="Lin M.F."/>
            <person name="Lindblad-Toh K."/>
            <person name="Llopart A."/>
            <person name="Long M."/>
            <person name="Low L."/>
            <person name="Lozovsky E."/>
            <person name="Lu J."/>
            <person name="Luo M."/>
            <person name="Machado C.A."/>
            <person name="Makalowski W."/>
            <person name="Marzo M."/>
            <person name="Matsuda M."/>
            <person name="Matzkin L."/>
            <person name="McAllister B."/>
            <person name="McBride C.S."/>
            <person name="McKernan B."/>
            <person name="McKernan K."/>
            <person name="Mendez-Lago M."/>
            <person name="Minx P."/>
            <person name="Mollenhauer M.U."/>
            <person name="Montooth K."/>
            <person name="Mount S.M."/>
            <person name="Mu X."/>
            <person name="Myers E."/>
            <person name="Negre B."/>
            <person name="Newfeld S."/>
            <person name="Nielsen R."/>
            <person name="Noor M.A."/>
            <person name="O'Grady P."/>
            <person name="Pachter L."/>
            <person name="Papaceit M."/>
            <person name="Parisi M.J."/>
            <person name="Parisi M."/>
            <person name="Parts L."/>
            <person name="Pedersen J.S."/>
            <person name="Pesole G."/>
            <person name="Phillippy A.M."/>
            <person name="Ponting C.P."/>
            <person name="Pop M."/>
            <person name="Porcelli D."/>
            <person name="Powell J.R."/>
            <person name="Prohaska S."/>
            <person name="Pruitt K."/>
            <person name="Puig M."/>
            <person name="Quesneville H."/>
            <person name="Ram K.R."/>
            <person name="Rand D."/>
            <person name="Rasmussen M.D."/>
            <person name="Reed L.K."/>
            <person name="Reenan R."/>
            <person name="Reily A."/>
            <person name="Remington K.A."/>
            <person name="Rieger T.T."/>
            <person name="Ritchie M.G."/>
            <person name="Robin C."/>
            <person name="Rogers Y.H."/>
            <person name="Rohde C."/>
            <person name="Rozas J."/>
            <person name="Rubenfield M.J."/>
            <person name="Ruiz A."/>
            <person name="Russo S."/>
            <person name="Salzberg S.L."/>
            <person name="Sanchez-Gracia A."/>
            <person name="Saranga D.J."/>
            <person name="Sato H."/>
            <person name="Schaeffer S.W."/>
            <person name="Schatz M.C."/>
            <person name="Schlenke T."/>
            <person name="Schwartz R."/>
            <person name="Segarra C."/>
            <person name="Singh R.S."/>
            <person name="Sirot L."/>
            <person name="Sirota M."/>
            <person name="Sisneros N.B."/>
            <person name="Smith C.D."/>
            <person name="Smith T.F."/>
            <person name="Spieth J."/>
            <person name="Stage D.E."/>
            <person name="Stark A."/>
            <person name="Stephan W."/>
            <person name="Strausberg R.L."/>
            <person name="Strempel S."/>
            <person name="Sturgill D."/>
            <person name="Sutton G."/>
            <person name="Sutton G.G."/>
            <person name="Tao W."/>
            <person name="Teichmann S."/>
            <person name="Tobari Y.N."/>
            <person name="Tomimura Y."/>
            <person name="Tsolas J.M."/>
            <person name="Valente V.L."/>
            <person name="Venter E."/>
            <person name="Venter J.C."/>
            <person name="Vicario S."/>
            <person name="Vieira F.G."/>
            <person name="Vilella A.J."/>
            <person name="Villasante A."/>
            <person name="Walenz B."/>
            <person name="Wang J."/>
            <person name="Wasserman M."/>
            <person name="Watts T."/>
            <person name="Wilson D."/>
            <person name="Wilson R.K."/>
            <person name="Wing R.A."/>
            <person name="Wolfner M.F."/>
            <person name="Wong A."/>
            <person name="Wong G.K."/>
            <person name="Wu C.I."/>
            <person name="Wu G."/>
            <person name="Yamamoto D."/>
            <person name="Yang H.P."/>
            <person name="Yang S.P."/>
            <person name="Yorke J.A."/>
            <person name="Yoshida K."/>
            <person name="Zdobnov E."/>
            <person name="Zhang P."/>
            <person name="Zhang Y."/>
            <person name="Zimin A.V."/>
            <person name="Baldwin J."/>
            <person name="Abdouelleil A."/>
            <person name="Abdulkadir J."/>
            <person name="Abebe A."/>
            <person name="Abera B."/>
            <person name="Abreu J."/>
            <person name="Acer S.C."/>
            <person name="Aftuck L."/>
            <person name="Alexander A."/>
            <person name="An P."/>
            <person name="Anderson E."/>
            <person name="Anderson S."/>
            <person name="Arachi H."/>
            <person name="Azer M."/>
            <person name="Bachantsang P."/>
            <person name="Barry A."/>
            <person name="Bayul T."/>
            <person name="Berlin A."/>
            <person name="Bessette D."/>
            <person name="Bloom T."/>
            <person name="Blye J."/>
            <person name="Boguslavskiy L."/>
            <person name="Bonnet C."/>
            <person name="Boukhgalter B."/>
            <person name="Bourzgui I."/>
            <person name="Brown A."/>
            <person name="Cahill P."/>
            <person name="Channer S."/>
            <person name="Cheshatsang Y."/>
            <person name="Chuda L."/>
            <person name="Citroen M."/>
            <person name="Collymore A."/>
            <person name="Cooke P."/>
            <person name="Costello M."/>
            <person name="D'Aco K."/>
            <person name="Daza R."/>
            <person name="De Haan G."/>
            <person name="DeGray S."/>
            <person name="DeMaso C."/>
            <person name="Dhargay N."/>
            <person name="Dooley K."/>
            <person name="Dooley E."/>
            <person name="Doricent M."/>
            <person name="Dorje P."/>
            <person name="Dorjee K."/>
            <person name="Dupes A."/>
            <person name="Elong R."/>
            <person name="Falk J."/>
            <person name="Farina A."/>
            <person name="Faro S."/>
            <person name="Ferguson D."/>
            <person name="Fisher S."/>
            <person name="Foley C.D."/>
            <person name="Franke A."/>
            <person name="Friedrich D."/>
            <person name="Gadbois L."/>
            <person name="Gearin G."/>
            <person name="Gearin C.R."/>
            <person name="Giannoukos G."/>
            <person name="Goode T."/>
            <person name="Graham J."/>
            <person name="Grandbois E."/>
            <person name="Grewal S."/>
            <person name="Gyaltsen K."/>
            <person name="Hafez N."/>
            <person name="Hagos B."/>
            <person name="Hall J."/>
            <person name="Henson C."/>
            <person name="Hollinger A."/>
            <person name="Honan T."/>
            <person name="Huard M.D."/>
            <person name="Hughes L."/>
            <person name="Hurhula B."/>
            <person name="Husby M.E."/>
            <person name="Kamat A."/>
            <person name="Kanga B."/>
            <person name="Kashin S."/>
            <person name="Khazanovich D."/>
            <person name="Kisner P."/>
            <person name="Lance K."/>
            <person name="Lara M."/>
            <person name="Lee W."/>
            <person name="Lennon N."/>
            <person name="Letendre F."/>
            <person name="LeVine R."/>
            <person name="Lipovsky A."/>
            <person name="Liu X."/>
            <person name="Liu J."/>
            <person name="Liu S."/>
            <person name="Lokyitsang T."/>
            <person name="Lokyitsang Y."/>
            <person name="Lubonja R."/>
            <person name="Lui A."/>
            <person name="MacDonald P."/>
            <person name="Magnisalis V."/>
            <person name="Maru K."/>
            <person name="Matthews C."/>
            <person name="McCusker W."/>
            <person name="McDonough S."/>
            <person name="Mehta T."/>
            <person name="Meldrim J."/>
            <person name="Meneus L."/>
            <person name="Mihai O."/>
            <person name="Mihalev A."/>
            <person name="Mihova T."/>
            <person name="Mittelman R."/>
            <person name="Mlenga V."/>
            <person name="Montmayeur A."/>
            <person name="Mulrain L."/>
            <person name="Navidi A."/>
            <person name="Naylor J."/>
            <person name="Negash T."/>
            <person name="Nguyen T."/>
            <person name="Nguyen N."/>
            <person name="Nicol R."/>
            <person name="Norbu C."/>
            <person name="Norbu N."/>
            <person name="Novod N."/>
            <person name="O'Neill B."/>
            <person name="Osman S."/>
            <person name="Markiewicz E."/>
            <person name="Oyono O.L."/>
            <person name="Patti C."/>
            <person name="Phunkhang P."/>
            <person name="Pierre F."/>
            <person name="Priest M."/>
            <person name="Raghuraman S."/>
            <person name="Rege F."/>
            <person name="Reyes R."/>
            <person name="Rise C."/>
            <person name="Rogov P."/>
            <person name="Ross K."/>
            <person name="Ryan E."/>
            <person name="Settipalli S."/>
            <person name="Shea T."/>
            <person name="Sherpa N."/>
            <person name="Shi L."/>
            <person name="Shih D."/>
            <person name="Sparrow T."/>
            <person name="Spaulding J."/>
            <person name="Stalker J."/>
            <person name="Stange-Thomann N."/>
            <person name="Stavropoulos S."/>
            <person name="Stone C."/>
            <person name="Strader C."/>
            <person name="Tesfaye S."/>
            <person name="Thomson T."/>
            <person name="Thoulutsang Y."/>
            <person name="Thoulutsang D."/>
            <person name="Topham K."/>
            <person name="Topping I."/>
            <person name="Tsamla T."/>
            <person name="Vassiliev H."/>
            <person name="Vo A."/>
            <person name="Wangchuk T."/>
            <person name="Wangdi T."/>
            <person name="Weiand M."/>
            <person name="Wilkinson J."/>
            <person name="Wilson A."/>
            <person name="Yadav S."/>
            <person name="Young G."/>
            <person name="Yu Q."/>
            <person name="Zembek L."/>
            <person name="Zhong D."/>
            <person name="Zimmer A."/>
            <person name="Zwirko Z."/>
            <person name="Jaffe D.B."/>
            <person name="Alvarez P."/>
            <person name="Brockman W."/>
            <person name="Butler J."/>
            <person name="Chin C."/>
            <person name="Gnerre S."/>
            <person name="Grabherr M."/>
            <person name="Kleber M."/>
            <person name="Mauceli E."/>
            <person name="MacCallum I."/>
        </authorList>
    </citation>
    <scope>NUCLEOTIDE SEQUENCE [LARGE SCALE GENOMIC DNA]</scope>
    <source>
        <strain evidence="6">Tucson 14030-0811.24</strain>
    </source>
</reference>
<dbReference type="KEGG" id="dwi:6640154"/>
<dbReference type="GO" id="GO:0033353">
    <property type="term" value="P:S-adenosylmethionine cycle"/>
    <property type="evidence" value="ECO:0007669"/>
    <property type="project" value="EnsemblMetazoa"/>
</dbReference>
<dbReference type="GO" id="GO:0035070">
    <property type="term" value="P:salivary gland histolysis"/>
    <property type="evidence" value="ECO:0007669"/>
    <property type="project" value="EnsemblMetazoa"/>
</dbReference>
<dbReference type="Pfam" id="PF22080">
    <property type="entry name" value="Dark_CARD"/>
    <property type="match status" value="1"/>
</dbReference>
<dbReference type="InParanoid" id="B4MQQ1"/>
<dbReference type="GO" id="GO:0043293">
    <property type="term" value="C:apoptosome"/>
    <property type="evidence" value="ECO:0007669"/>
    <property type="project" value="EnsemblMetazoa"/>
</dbReference>
<dbReference type="Gene3D" id="3.40.50.300">
    <property type="entry name" value="P-loop containing nucleotide triphosphate hydrolases"/>
    <property type="match status" value="1"/>
</dbReference>
<dbReference type="EMBL" id="CH963849">
    <property type="protein sequence ID" value="EDW74440.1"/>
    <property type="molecule type" value="Genomic_DNA"/>
</dbReference>
<feature type="domain" description="Dark CARD" evidence="3">
    <location>
        <begin position="8"/>
        <end position="89"/>
    </location>
</feature>
<dbReference type="GO" id="GO:1901053">
    <property type="term" value="P:sarcosine catabolic process"/>
    <property type="evidence" value="ECO:0007669"/>
    <property type="project" value="EnsemblMetazoa"/>
</dbReference>
<dbReference type="GO" id="GO:1904747">
    <property type="term" value="P:positive regulation of apoptotic process involved in development"/>
    <property type="evidence" value="ECO:0007669"/>
    <property type="project" value="EnsemblMetazoa"/>
</dbReference>
<dbReference type="InterPro" id="IPR015943">
    <property type="entry name" value="WD40/YVTN_repeat-like_dom_sf"/>
</dbReference>
<evidence type="ECO:0000259" key="2">
    <source>
        <dbReference type="Pfam" id="PF00931"/>
    </source>
</evidence>
<dbReference type="InterPro" id="IPR027417">
    <property type="entry name" value="P-loop_NTPase"/>
</dbReference>
<dbReference type="InterPro" id="IPR054042">
    <property type="entry name" value="WHD_Dark"/>
</dbReference>
<dbReference type="GO" id="GO:0043531">
    <property type="term" value="F:ADP binding"/>
    <property type="evidence" value="ECO:0007669"/>
    <property type="project" value="EnsemblMetazoa"/>
</dbReference>
<accession>B4MQQ1</accession>
<dbReference type="InterPro" id="IPR001680">
    <property type="entry name" value="WD40_rpt"/>
</dbReference>
<dbReference type="SMART" id="SM00320">
    <property type="entry name" value="WD40"/>
    <property type="match status" value="4"/>
</dbReference>
<dbReference type="GO" id="GO:0046667">
    <property type="term" value="P:compound eye retinal cell programmed cell death"/>
    <property type="evidence" value="ECO:0007669"/>
    <property type="project" value="EnsemblMetazoa"/>
</dbReference>
<dbReference type="GO" id="GO:0007291">
    <property type="term" value="P:sperm individualization"/>
    <property type="evidence" value="ECO:0007669"/>
    <property type="project" value="EnsemblMetazoa"/>
</dbReference>
<evidence type="ECO:0000259" key="3">
    <source>
        <dbReference type="Pfam" id="PF22080"/>
    </source>
</evidence>
<dbReference type="GO" id="GO:0070328">
    <property type="term" value="P:triglyceride homeostasis"/>
    <property type="evidence" value="ECO:0007669"/>
    <property type="project" value="EnsemblMetazoa"/>
</dbReference>
<dbReference type="FunCoup" id="B4MQQ1">
    <property type="interactions" value="13"/>
</dbReference>
<evidence type="ECO:0000259" key="4">
    <source>
        <dbReference type="Pfam" id="PF22164"/>
    </source>
</evidence>
<dbReference type="SUPFAM" id="SSF50978">
    <property type="entry name" value="WD40 repeat-like"/>
    <property type="match status" value="1"/>
</dbReference>
<dbReference type="GO" id="GO:0042594">
    <property type="term" value="P:response to starvation"/>
    <property type="evidence" value="ECO:0007669"/>
    <property type="project" value="EnsemblMetazoa"/>
</dbReference>
<name>B4MQQ1_DROWI</name>
<dbReference type="GO" id="GO:0042802">
    <property type="term" value="F:identical protein binding"/>
    <property type="evidence" value="ECO:0007669"/>
    <property type="project" value="EnsemblMetazoa"/>
</dbReference>
<dbReference type="GO" id="GO:0021556">
    <property type="term" value="P:central nervous system formation"/>
    <property type="evidence" value="ECO:0007669"/>
    <property type="project" value="EnsemblMetazoa"/>
</dbReference>
<dbReference type="OrthoDB" id="1357022at2759"/>
<dbReference type="GO" id="GO:0048813">
    <property type="term" value="P:dendrite morphogenesis"/>
    <property type="evidence" value="ECO:0007669"/>
    <property type="project" value="EnsemblMetazoa"/>
</dbReference>
<dbReference type="SUPFAM" id="SSF52540">
    <property type="entry name" value="P-loop containing nucleoside triphosphate hydrolases"/>
    <property type="match status" value="1"/>
</dbReference>
<keyword evidence="6" id="KW-1185">Reference proteome</keyword>
<dbReference type="InterPro" id="IPR002182">
    <property type="entry name" value="NB-ARC"/>
</dbReference>
<dbReference type="GO" id="GO:0005524">
    <property type="term" value="F:ATP binding"/>
    <property type="evidence" value="ECO:0007669"/>
    <property type="project" value="EnsemblMetazoa"/>
</dbReference>
<organism evidence="6">
    <name type="scientific">Drosophila willistoni</name>
    <name type="common">Fruit fly</name>
    <dbReference type="NCBI Taxonomy" id="7260"/>
    <lineage>
        <taxon>Eukaryota</taxon>
        <taxon>Metazoa</taxon>
        <taxon>Ecdysozoa</taxon>
        <taxon>Arthropoda</taxon>
        <taxon>Hexapoda</taxon>
        <taxon>Insecta</taxon>
        <taxon>Pterygota</taxon>
        <taxon>Neoptera</taxon>
        <taxon>Endopterygota</taxon>
        <taxon>Diptera</taxon>
        <taxon>Brachycera</taxon>
        <taxon>Muscomorpha</taxon>
        <taxon>Ephydroidea</taxon>
        <taxon>Drosophilidae</taxon>
        <taxon>Drosophila</taxon>
        <taxon>Sophophora</taxon>
    </lineage>
</organism>
<dbReference type="GO" id="GO:0035006">
    <property type="term" value="P:melanization defense response"/>
    <property type="evidence" value="ECO:0007669"/>
    <property type="project" value="EnsemblMetazoa"/>
</dbReference>
<dbReference type="GO" id="GO:0005198">
    <property type="term" value="F:structural molecule activity"/>
    <property type="evidence" value="ECO:0007669"/>
    <property type="project" value="EnsemblMetazoa"/>
</dbReference>
<keyword evidence="1" id="KW-0053">Apoptosis</keyword>
<dbReference type="Proteomes" id="UP000007798">
    <property type="component" value="Unassembled WGS sequence"/>
</dbReference>
<dbReference type="Gene3D" id="1.25.40.370">
    <property type="match status" value="1"/>
</dbReference>
<evidence type="ECO:0000313" key="5">
    <source>
        <dbReference type="EMBL" id="EDW74440.1"/>
    </source>
</evidence>
<dbReference type="Gene3D" id="2.130.10.10">
    <property type="entry name" value="YVTN repeat-like/Quinoprotein amine dehydrogenase"/>
    <property type="match status" value="2"/>
</dbReference>
<dbReference type="GO" id="GO:0070050">
    <property type="term" value="P:neuron cellular homeostasis"/>
    <property type="evidence" value="ECO:0007669"/>
    <property type="project" value="EnsemblMetazoa"/>
</dbReference>
<evidence type="ECO:0000256" key="1">
    <source>
        <dbReference type="ARBA" id="ARBA00022703"/>
    </source>
</evidence>
<dbReference type="PANTHER" id="PTHR22845">
    <property type="entry name" value="APOPTOTIC PROTEASE-ACTIVATING FACTOR 1"/>
    <property type="match status" value="1"/>
</dbReference>
<dbReference type="OMA" id="VKLWSLW"/>
<dbReference type="GO" id="GO:0034352">
    <property type="term" value="P:positive regulation of glial cell apoptotic process"/>
    <property type="evidence" value="ECO:0007669"/>
    <property type="project" value="EnsemblMetazoa"/>
</dbReference>
<evidence type="ECO:0000313" key="6">
    <source>
        <dbReference type="Proteomes" id="UP000007798"/>
    </source>
</evidence>
<dbReference type="GO" id="GO:0010332">
    <property type="term" value="P:response to gamma radiation"/>
    <property type="evidence" value="ECO:0007669"/>
    <property type="project" value="EnsemblMetazoa"/>
</dbReference>
<dbReference type="Pfam" id="PF00931">
    <property type="entry name" value="NB-ARC"/>
    <property type="match status" value="1"/>
</dbReference>
<dbReference type="eggNOG" id="KOG4658">
    <property type="taxonomic scope" value="Eukaryota"/>
</dbReference>
<dbReference type="PhylomeDB" id="B4MQQ1"/>
<gene>
    <name evidence="5" type="primary">Dwil\GK21917</name>
    <name evidence="5" type="ORF">Dwil_GK21917</name>
</gene>